<gene>
    <name evidence="1" type="ORF">ENS56_06990</name>
</gene>
<comment type="caution">
    <text evidence="1">The sequence shown here is derived from an EMBL/GenBank/DDBJ whole genome shotgun (WGS) entry which is preliminary data.</text>
</comment>
<dbReference type="EMBL" id="DSVI01000008">
    <property type="protein sequence ID" value="HGT47763.1"/>
    <property type="molecule type" value="Genomic_DNA"/>
</dbReference>
<reference evidence="1" key="1">
    <citation type="journal article" date="2020" name="mSystems">
        <title>Genome- and Community-Level Interaction Insights into Carbon Utilization and Element Cycling Functions of Hydrothermarchaeota in Hydrothermal Sediment.</title>
        <authorList>
            <person name="Zhou Z."/>
            <person name="Liu Y."/>
            <person name="Xu W."/>
            <person name="Pan J."/>
            <person name="Luo Z.H."/>
            <person name="Li M."/>
        </authorList>
    </citation>
    <scope>NUCLEOTIDE SEQUENCE [LARGE SCALE GENOMIC DNA]</scope>
    <source>
        <strain evidence="1">SpSt-500</strain>
    </source>
</reference>
<proteinExistence type="predicted"/>
<name>A0A832D196_9BACT</name>
<accession>A0A832D196</accession>
<dbReference type="AlphaFoldDB" id="A0A832D196"/>
<sequence length="124" mass="14796">MTQDRKEIFDQIKKLMKKYEPPFTSRNESDSRYELWSEKELEIYGRKRKEVYFGGIIIQSKYVGFYFMPVYSDASLKDVFGKELLSTLKGKSCFHIKKLDKKLLSQIKKALESGFKLYKKRGWI</sequence>
<organism evidence="1">
    <name type="scientific">Ignavibacterium album</name>
    <dbReference type="NCBI Taxonomy" id="591197"/>
    <lineage>
        <taxon>Bacteria</taxon>
        <taxon>Pseudomonadati</taxon>
        <taxon>Ignavibacteriota</taxon>
        <taxon>Ignavibacteria</taxon>
        <taxon>Ignavibacteriales</taxon>
        <taxon>Ignavibacteriaceae</taxon>
        <taxon>Ignavibacterium</taxon>
    </lineage>
</organism>
<protein>
    <submittedName>
        <fullName evidence="1">DUF1801 domain-containing protein</fullName>
    </submittedName>
</protein>
<evidence type="ECO:0000313" key="1">
    <source>
        <dbReference type="EMBL" id="HGT47763.1"/>
    </source>
</evidence>